<gene>
    <name evidence="1" type="ORF">Vadar_011161</name>
</gene>
<evidence type="ECO:0000313" key="2">
    <source>
        <dbReference type="Proteomes" id="UP000828048"/>
    </source>
</evidence>
<evidence type="ECO:0000313" key="1">
    <source>
        <dbReference type="EMBL" id="KAH7837216.1"/>
    </source>
</evidence>
<reference evidence="1 2" key="1">
    <citation type="journal article" date="2021" name="Hortic Res">
        <title>High-quality reference genome and annotation aids understanding of berry development for evergreen blueberry (Vaccinium darrowii).</title>
        <authorList>
            <person name="Yu J."/>
            <person name="Hulse-Kemp A.M."/>
            <person name="Babiker E."/>
            <person name="Staton M."/>
        </authorList>
    </citation>
    <scope>NUCLEOTIDE SEQUENCE [LARGE SCALE GENOMIC DNA]</scope>
    <source>
        <strain evidence="2">cv. NJ 8807/NJ 8810</strain>
        <tissue evidence="1">Young leaf</tissue>
    </source>
</reference>
<protein>
    <submittedName>
        <fullName evidence="1">Uncharacterized protein</fullName>
    </submittedName>
</protein>
<proteinExistence type="predicted"/>
<name>A0ACB7X8Z9_9ERIC</name>
<organism evidence="1 2">
    <name type="scientific">Vaccinium darrowii</name>
    <dbReference type="NCBI Taxonomy" id="229202"/>
    <lineage>
        <taxon>Eukaryota</taxon>
        <taxon>Viridiplantae</taxon>
        <taxon>Streptophyta</taxon>
        <taxon>Embryophyta</taxon>
        <taxon>Tracheophyta</taxon>
        <taxon>Spermatophyta</taxon>
        <taxon>Magnoliopsida</taxon>
        <taxon>eudicotyledons</taxon>
        <taxon>Gunneridae</taxon>
        <taxon>Pentapetalae</taxon>
        <taxon>asterids</taxon>
        <taxon>Ericales</taxon>
        <taxon>Ericaceae</taxon>
        <taxon>Vaccinioideae</taxon>
        <taxon>Vaccinieae</taxon>
        <taxon>Vaccinium</taxon>
    </lineage>
</organism>
<dbReference type="Proteomes" id="UP000828048">
    <property type="component" value="Chromosome 6"/>
</dbReference>
<accession>A0ACB7X8Z9</accession>
<sequence length="285" mass="30798">MEGSFPGDGEGTPSPASEHKRGGWITFPFILATMGCVTLAVGGWTNNLIVYMIEEFNVKSVDAVQIWNVVNGSTIMFTVLGAIIADSFLGNFTVLWISSVISFLGIILLLLGSTIDTMRPPPCVVTSPSTQCITASKLQFSVLYLGMGLASVAGAQRVVIPMGADQYDKPNHQATFFNWLIFTMYAAYCVTATVIVYVEDDVSWALGFGLSAAAIVVGLAVLFSGSRFYRRVKPKGSPFLGLARVVVAAIRKRNVLVPLRNEDYYCGADDRGSTVEITSTLKYDD</sequence>
<keyword evidence="2" id="KW-1185">Reference proteome</keyword>
<comment type="caution">
    <text evidence="1">The sequence shown here is derived from an EMBL/GenBank/DDBJ whole genome shotgun (WGS) entry which is preliminary data.</text>
</comment>
<dbReference type="EMBL" id="CM037156">
    <property type="protein sequence ID" value="KAH7837216.1"/>
    <property type="molecule type" value="Genomic_DNA"/>
</dbReference>